<evidence type="ECO:0000256" key="7">
    <source>
        <dbReference type="ARBA" id="ARBA00022989"/>
    </source>
</evidence>
<evidence type="ECO:0000256" key="12">
    <source>
        <dbReference type="SAM" id="Phobius"/>
    </source>
</evidence>
<evidence type="ECO:0000256" key="5">
    <source>
        <dbReference type="ARBA" id="ARBA00022692"/>
    </source>
</evidence>
<evidence type="ECO:0000256" key="3">
    <source>
        <dbReference type="ARBA" id="ARBA00022448"/>
    </source>
</evidence>
<keyword evidence="8" id="KW-0406">Ion transport</keyword>
<dbReference type="AlphaFoldDB" id="A0A2D1BF07"/>
<accession>A0A2D1BF07</accession>
<feature type="transmembrane region" description="Helical" evidence="12">
    <location>
        <begin position="191"/>
        <end position="211"/>
    </location>
</feature>
<dbReference type="GO" id="GO:0045259">
    <property type="term" value="C:proton-transporting ATP synthase complex"/>
    <property type="evidence" value="ECO:0007669"/>
    <property type="project" value="UniProtKB-KW"/>
</dbReference>
<dbReference type="NCBIfam" id="NF004482">
    <property type="entry name" value="PRK05815.2-4"/>
    <property type="match status" value="1"/>
</dbReference>
<keyword evidence="10" id="KW-0066">ATP synthesis</keyword>
<dbReference type="NCBIfam" id="TIGR01131">
    <property type="entry name" value="ATP_synt_6_or_A"/>
    <property type="match status" value="1"/>
</dbReference>
<keyword evidence="4" id="KW-0138">CF(0)</keyword>
<dbReference type="InterPro" id="IPR035908">
    <property type="entry name" value="F0_ATP_A_sf"/>
</dbReference>
<dbReference type="InterPro" id="IPR045083">
    <property type="entry name" value="ATP_synth_F0_asu_bact/mt"/>
</dbReference>
<dbReference type="GeneID" id="34927494"/>
<reference evidence="13" key="1">
    <citation type="submission" date="2017-07" db="EMBL/GenBank/DDBJ databases">
        <title>Mitochondrial of Lympha mucosa.</title>
        <authorList>
            <person name="Wolf D.I."/>
            <person name="Vis M.L."/>
            <person name="Evans J.R."/>
        </authorList>
    </citation>
    <scope>NUCLEOTIDE SEQUENCE</scope>
</reference>
<evidence type="ECO:0000256" key="11">
    <source>
        <dbReference type="RuleBase" id="RU004450"/>
    </source>
</evidence>
<feature type="transmembrane region" description="Helical" evidence="12">
    <location>
        <begin position="218"/>
        <end position="246"/>
    </location>
</feature>
<dbReference type="PANTHER" id="PTHR11410:SF0">
    <property type="entry name" value="ATP SYNTHASE SUBUNIT A"/>
    <property type="match status" value="1"/>
</dbReference>
<gene>
    <name evidence="13" type="primary">atp6</name>
</gene>
<sequence length="252" mass="28149">MLIPFVTSPLEQFEIVTILPITFLSLNFSITNSSLFLILSLLIITFFLSLSFYKITMIPTLWQSLKETIYELTSSIVQDNLGKKGEPYFPFIFVLHLLLLTCNLIGMIPYSFTVTSHIAFTFSLALSIFIGINIIGIQTHGIKFFSLFLPRGVPLIIVPLLVTIEFISYIIKVFTLSIRLFANMTSGHTLLKIIAGFAWTMLSAGGLLAFFHIIPLGLLLALIGLELGIAALQAYVFTLLTCIYLNDVLDMH</sequence>
<evidence type="ECO:0000256" key="4">
    <source>
        <dbReference type="ARBA" id="ARBA00022547"/>
    </source>
</evidence>
<dbReference type="PROSITE" id="PS00449">
    <property type="entry name" value="ATPASE_A"/>
    <property type="match status" value="1"/>
</dbReference>
<feature type="transmembrane region" description="Helical" evidence="12">
    <location>
        <begin position="34"/>
        <end position="53"/>
    </location>
</feature>
<dbReference type="FunFam" id="1.20.120.220:FF:000003">
    <property type="entry name" value="ATP synthase subunit a"/>
    <property type="match status" value="1"/>
</dbReference>
<dbReference type="InterPro" id="IPR000568">
    <property type="entry name" value="ATP_synth_F0_asu"/>
</dbReference>
<keyword evidence="13" id="KW-0496">Mitochondrion</keyword>
<dbReference type="Gene3D" id="1.20.120.220">
    <property type="entry name" value="ATP synthase, F0 complex, subunit A"/>
    <property type="match status" value="1"/>
</dbReference>
<feature type="transmembrane region" description="Helical" evidence="12">
    <location>
        <begin position="88"/>
        <end position="112"/>
    </location>
</feature>
<keyword evidence="3" id="KW-0813">Transport</keyword>
<dbReference type="Pfam" id="PF00119">
    <property type="entry name" value="ATP-synt_A"/>
    <property type="match status" value="1"/>
</dbReference>
<dbReference type="PRINTS" id="PR00123">
    <property type="entry name" value="ATPASEA"/>
</dbReference>
<feature type="transmembrane region" description="Helical" evidence="12">
    <location>
        <begin position="118"/>
        <end position="136"/>
    </location>
</feature>
<dbReference type="GO" id="GO:0046933">
    <property type="term" value="F:proton-transporting ATP synthase activity, rotational mechanism"/>
    <property type="evidence" value="ECO:0007669"/>
    <property type="project" value="TreeGrafter"/>
</dbReference>
<keyword evidence="5 12" id="KW-0812">Transmembrane</keyword>
<proteinExistence type="inferred from homology"/>
<feature type="transmembrane region" description="Helical" evidence="12">
    <location>
        <begin position="148"/>
        <end position="171"/>
    </location>
</feature>
<geneLocation type="mitochondrion" evidence="13"/>
<evidence type="ECO:0000256" key="8">
    <source>
        <dbReference type="ARBA" id="ARBA00023065"/>
    </source>
</evidence>
<evidence type="ECO:0000256" key="2">
    <source>
        <dbReference type="ARBA" id="ARBA00006810"/>
    </source>
</evidence>
<dbReference type="PANTHER" id="PTHR11410">
    <property type="entry name" value="ATP SYNTHASE SUBUNIT A"/>
    <property type="match status" value="1"/>
</dbReference>
<evidence type="ECO:0000256" key="6">
    <source>
        <dbReference type="ARBA" id="ARBA00022781"/>
    </source>
</evidence>
<evidence type="ECO:0000256" key="9">
    <source>
        <dbReference type="ARBA" id="ARBA00023136"/>
    </source>
</evidence>
<keyword evidence="7 12" id="KW-1133">Transmembrane helix</keyword>
<dbReference type="GO" id="GO:0005743">
    <property type="term" value="C:mitochondrial inner membrane"/>
    <property type="evidence" value="ECO:0007669"/>
    <property type="project" value="UniProtKB-SubCell"/>
</dbReference>
<dbReference type="InterPro" id="IPR023011">
    <property type="entry name" value="ATP_synth_F0_asu_AS"/>
</dbReference>
<comment type="similarity">
    <text evidence="2">Belongs to the ATPase A chain family.</text>
</comment>
<dbReference type="EMBL" id="MF488959">
    <property type="protein sequence ID" value="ATN23372.1"/>
    <property type="molecule type" value="Genomic_DNA"/>
</dbReference>
<keyword evidence="6" id="KW-0375">Hydrogen ion transport</keyword>
<protein>
    <recommendedName>
        <fullName evidence="11">ATP synthase subunit a</fullName>
    </recommendedName>
</protein>
<dbReference type="RefSeq" id="YP_009441363.1">
    <property type="nucleotide sequence ID" value="NC_036231.1"/>
</dbReference>
<dbReference type="HAMAP" id="MF_01393">
    <property type="entry name" value="ATP_synth_a_bact"/>
    <property type="match status" value="1"/>
</dbReference>
<evidence type="ECO:0000256" key="10">
    <source>
        <dbReference type="ARBA" id="ARBA00023310"/>
    </source>
</evidence>
<comment type="subcellular location">
    <subcellularLocation>
        <location evidence="1 11">Mitochondrion inner membrane</location>
        <topology evidence="1 11">Multi-pass membrane protein</topology>
    </subcellularLocation>
</comment>
<keyword evidence="9 12" id="KW-0472">Membrane</keyword>
<evidence type="ECO:0000313" key="13">
    <source>
        <dbReference type="EMBL" id="ATN23372.1"/>
    </source>
</evidence>
<dbReference type="CDD" id="cd00310">
    <property type="entry name" value="ATP-synt_Fo_a_6"/>
    <property type="match status" value="1"/>
</dbReference>
<name>A0A2D1BF07_9FLOR</name>
<dbReference type="SUPFAM" id="SSF81336">
    <property type="entry name" value="F1F0 ATP synthase subunit A"/>
    <property type="match status" value="1"/>
</dbReference>
<organism evidence="13">
    <name type="scientific">Lympha mucosa</name>
    <dbReference type="NCBI Taxonomy" id="2045360"/>
    <lineage>
        <taxon>Eukaryota</taxon>
        <taxon>Rhodophyta</taxon>
        <taxon>Florideophyceae</taxon>
        <taxon>Nemaliophycidae</taxon>
        <taxon>Batrachospermales</taxon>
        <taxon>Batrachospermaceae</taxon>
        <taxon>Lympha</taxon>
    </lineage>
</organism>
<evidence type="ECO:0000256" key="1">
    <source>
        <dbReference type="ARBA" id="ARBA00004448"/>
    </source>
</evidence>